<dbReference type="EMBL" id="JACNEP010000007">
    <property type="protein sequence ID" value="MBC3766293.1"/>
    <property type="molecule type" value="Genomic_DNA"/>
</dbReference>
<reference evidence="2" key="1">
    <citation type="journal article" date="2018" name="Int. J. Syst. Evol. Microbiol.">
        <title>Neptunicella marina gen. nov., sp. nov., isolated from surface seawater.</title>
        <authorList>
            <person name="Liu X."/>
            <person name="Lai Q."/>
            <person name="Du Y."/>
            <person name="Zhang X."/>
            <person name="Liu Z."/>
            <person name="Sun F."/>
            <person name="Shao Z."/>
        </authorList>
    </citation>
    <scope>NUCLEOTIDE SEQUENCE</scope>
    <source>
        <strain evidence="2">S27-2</strain>
    </source>
</reference>
<protein>
    <submittedName>
        <fullName evidence="2">Uncharacterized protein</fullName>
    </submittedName>
</protein>
<dbReference type="Proteomes" id="UP000601768">
    <property type="component" value="Unassembled WGS sequence"/>
</dbReference>
<evidence type="ECO:0000256" key="1">
    <source>
        <dbReference type="SAM" id="Coils"/>
    </source>
</evidence>
<dbReference type="RefSeq" id="WP_186506821.1">
    <property type="nucleotide sequence ID" value="NZ_JACNEP010000007.1"/>
</dbReference>
<sequence length="158" mass="18636">MSDQAYDDKNKEDYDQITLLLNDALNKIESNPKLPATQTQVSELTGIHRNTVRNREFPAKRLADIKKLRKEKAAEETKLKADKISELTETIDQLSAELVYWFTEYKKANRDREDYERQVKLNKESATFYKSAYEKEKDKVRDLEAKNELLKELMRDSK</sequence>
<feature type="coiled-coil region" evidence="1">
    <location>
        <begin position="105"/>
        <end position="153"/>
    </location>
</feature>
<name>A0A8J6IVB1_9ALTE</name>
<gene>
    <name evidence="2" type="ORF">H8B19_10405</name>
</gene>
<keyword evidence="3" id="KW-1185">Reference proteome</keyword>
<reference evidence="2" key="2">
    <citation type="submission" date="2020-08" db="EMBL/GenBank/DDBJ databases">
        <authorList>
            <person name="Lai Q."/>
        </authorList>
    </citation>
    <scope>NUCLEOTIDE SEQUENCE</scope>
    <source>
        <strain evidence="2">S27-2</strain>
    </source>
</reference>
<comment type="caution">
    <text evidence="2">The sequence shown here is derived from an EMBL/GenBank/DDBJ whole genome shotgun (WGS) entry which is preliminary data.</text>
</comment>
<dbReference type="AlphaFoldDB" id="A0A8J6IVB1"/>
<keyword evidence="1" id="KW-0175">Coiled coil</keyword>
<accession>A0A8J6IVB1</accession>
<organism evidence="2 3">
    <name type="scientific">Neptunicella marina</name>
    <dbReference type="NCBI Taxonomy" id="2125989"/>
    <lineage>
        <taxon>Bacteria</taxon>
        <taxon>Pseudomonadati</taxon>
        <taxon>Pseudomonadota</taxon>
        <taxon>Gammaproteobacteria</taxon>
        <taxon>Alteromonadales</taxon>
        <taxon>Alteromonadaceae</taxon>
        <taxon>Neptunicella</taxon>
    </lineage>
</organism>
<proteinExistence type="predicted"/>
<evidence type="ECO:0000313" key="3">
    <source>
        <dbReference type="Proteomes" id="UP000601768"/>
    </source>
</evidence>
<evidence type="ECO:0000313" key="2">
    <source>
        <dbReference type="EMBL" id="MBC3766293.1"/>
    </source>
</evidence>